<reference evidence="1" key="1">
    <citation type="journal article" date="2021" name="PeerJ">
        <title>Extensive microbial diversity within the chicken gut microbiome revealed by metagenomics and culture.</title>
        <authorList>
            <person name="Gilroy R."/>
            <person name="Ravi A."/>
            <person name="Getino M."/>
            <person name="Pursley I."/>
            <person name="Horton D.L."/>
            <person name="Alikhan N.F."/>
            <person name="Baker D."/>
            <person name="Gharbi K."/>
            <person name="Hall N."/>
            <person name="Watson M."/>
            <person name="Adriaenssens E.M."/>
            <person name="Foster-Nyarko E."/>
            <person name="Jarju S."/>
            <person name="Secka A."/>
            <person name="Antonio M."/>
            <person name="Oren A."/>
            <person name="Chaudhuri R.R."/>
            <person name="La Ragione R."/>
            <person name="Hildebrand F."/>
            <person name="Pallen M.J."/>
        </authorList>
    </citation>
    <scope>NUCLEOTIDE SEQUENCE</scope>
    <source>
        <strain evidence="1">CHK179-5677</strain>
    </source>
</reference>
<name>A0A921ST30_9FIRM</name>
<evidence type="ECO:0008006" key="3">
    <source>
        <dbReference type="Google" id="ProtNLM"/>
    </source>
</evidence>
<dbReference type="RefSeq" id="WP_294756027.1">
    <property type="nucleotide sequence ID" value="NZ_DYUC01000106.1"/>
</dbReference>
<protein>
    <recommendedName>
        <fullName evidence="3">Homeodomain-like domain-containing protein</fullName>
    </recommendedName>
</protein>
<dbReference type="AlphaFoldDB" id="A0A921ST30"/>
<evidence type="ECO:0000313" key="2">
    <source>
        <dbReference type="Proteomes" id="UP000760668"/>
    </source>
</evidence>
<comment type="caution">
    <text evidence="1">The sequence shown here is derived from an EMBL/GenBank/DDBJ whole genome shotgun (WGS) entry which is preliminary data.</text>
</comment>
<organism evidence="1 2">
    <name type="scientific">Pseudoflavonifractor capillosus</name>
    <dbReference type="NCBI Taxonomy" id="106588"/>
    <lineage>
        <taxon>Bacteria</taxon>
        <taxon>Bacillati</taxon>
        <taxon>Bacillota</taxon>
        <taxon>Clostridia</taxon>
        <taxon>Eubacteriales</taxon>
        <taxon>Oscillospiraceae</taxon>
        <taxon>Pseudoflavonifractor</taxon>
    </lineage>
</organism>
<reference evidence="1" key="2">
    <citation type="submission" date="2021-09" db="EMBL/GenBank/DDBJ databases">
        <authorList>
            <person name="Gilroy R."/>
        </authorList>
    </citation>
    <scope>NUCLEOTIDE SEQUENCE</scope>
    <source>
        <strain evidence="1">CHK179-5677</strain>
    </source>
</reference>
<dbReference type="Proteomes" id="UP000760668">
    <property type="component" value="Unassembled WGS sequence"/>
</dbReference>
<accession>A0A921ST30</accession>
<dbReference type="EMBL" id="DYUC01000106">
    <property type="protein sequence ID" value="HJG87470.1"/>
    <property type="molecule type" value="Genomic_DNA"/>
</dbReference>
<sequence>MTTLQLRRLRARNAEGWNDRQIADELGLKVGMVYYWRRLKLGLPAHRGASPRRLRDYTVYDRHGNVAAFGTARECARTLGVKVETIYSLASRSARRRDGRVVRESDSRF</sequence>
<gene>
    <name evidence="1" type="ORF">K8V01_10690</name>
</gene>
<proteinExistence type="predicted"/>
<evidence type="ECO:0000313" key="1">
    <source>
        <dbReference type="EMBL" id="HJG87470.1"/>
    </source>
</evidence>